<organism evidence="1 2">
    <name type="scientific">Funneliformis geosporum</name>
    <dbReference type="NCBI Taxonomy" id="1117311"/>
    <lineage>
        <taxon>Eukaryota</taxon>
        <taxon>Fungi</taxon>
        <taxon>Fungi incertae sedis</taxon>
        <taxon>Mucoromycota</taxon>
        <taxon>Glomeromycotina</taxon>
        <taxon>Glomeromycetes</taxon>
        <taxon>Glomerales</taxon>
        <taxon>Glomeraceae</taxon>
        <taxon>Funneliformis</taxon>
    </lineage>
</organism>
<evidence type="ECO:0000313" key="1">
    <source>
        <dbReference type="EMBL" id="CAI2168678.1"/>
    </source>
</evidence>
<name>A0A9W4SHH5_9GLOM</name>
<protein>
    <submittedName>
        <fullName evidence="1">11185_t:CDS:1</fullName>
    </submittedName>
</protein>
<accession>A0A9W4SHH5</accession>
<dbReference type="AlphaFoldDB" id="A0A9W4SHH5"/>
<feature type="non-terminal residue" evidence="1">
    <location>
        <position position="58"/>
    </location>
</feature>
<dbReference type="OrthoDB" id="2333384at2759"/>
<evidence type="ECO:0000313" key="2">
    <source>
        <dbReference type="Proteomes" id="UP001153678"/>
    </source>
</evidence>
<dbReference type="EMBL" id="CAMKVN010000509">
    <property type="protein sequence ID" value="CAI2168678.1"/>
    <property type="molecule type" value="Genomic_DNA"/>
</dbReference>
<proteinExistence type="predicted"/>
<reference evidence="1" key="1">
    <citation type="submission" date="2022-08" db="EMBL/GenBank/DDBJ databases">
        <authorList>
            <person name="Kallberg Y."/>
            <person name="Tangrot J."/>
            <person name="Rosling A."/>
        </authorList>
    </citation>
    <scope>NUCLEOTIDE SEQUENCE</scope>
    <source>
        <strain evidence="1">Wild A</strain>
    </source>
</reference>
<keyword evidence="2" id="KW-1185">Reference proteome</keyword>
<gene>
    <name evidence="1" type="ORF">FWILDA_LOCUS3702</name>
</gene>
<comment type="caution">
    <text evidence="1">The sequence shown here is derived from an EMBL/GenBank/DDBJ whole genome shotgun (WGS) entry which is preliminary data.</text>
</comment>
<sequence>MAMMAAFAASTPLPSDYVKTDSRMLFSFHPGNTSFQRGYLRVGESTVSGTLHIRFPQA</sequence>
<dbReference type="Proteomes" id="UP001153678">
    <property type="component" value="Unassembled WGS sequence"/>
</dbReference>